<evidence type="ECO:0000256" key="2">
    <source>
        <dbReference type="SAM" id="MobiDB-lite"/>
    </source>
</evidence>
<proteinExistence type="predicted"/>
<reference evidence="3 4" key="1">
    <citation type="submission" date="2020-11" db="EMBL/GenBank/DDBJ databases">
        <title>Kefir isolates.</title>
        <authorList>
            <person name="Marcisauskas S."/>
            <person name="Kim Y."/>
            <person name="Blasche S."/>
        </authorList>
    </citation>
    <scope>NUCLEOTIDE SEQUENCE [LARGE SCALE GENOMIC DNA]</scope>
    <source>
        <strain evidence="3 4">KR</strain>
    </source>
</reference>
<dbReference type="OrthoDB" id="5321006at2759"/>
<evidence type="ECO:0000313" key="3">
    <source>
        <dbReference type="EMBL" id="KAG0655676.1"/>
    </source>
</evidence>
<feature type="compositionally biased region" description="Pro residues" evidence="2">
    <location>
        <begin position="201"/>
        <end position="211"/>
    </location>
</feature>
<gene>
    <name evidence="3" type="ORF">C6P46_000765</name>
</gene>
<dbReference type="AlphaFoldDB" id="A0A9P6VW99"/>
<name>A0A9P6VW99_RHOMI</name>
<evidence type="ECO:0000313" key="4">
    <source>
        <dbReference type="Proteomes" id="UP000777482"/>
    </source>
</evidence>
<protein>
    <submittedName>
        <fullName evidence="3">Uncharacterized protein</fullName>
    </submittedName>
</protein>
<keyword evidence="1" id="KW-0175">Coiled coil</keyword>
<feature type="region of interest" description="Disordered" evidence="2">
    <location>
        <begin position="200"/>
        <end position="237"/>
    </location>
</feature>
<sequence length="583" mass="61357">MADLWLRADYPLGPFPHQPVEQAICDVLAKAPYAAWTTGECAFRWDYVDRPAPGTSFLALLQPPGRPVPPDGLRYYYPEANDRRTVSQHVVHAPNSVANPTAASPVDVLLECFTTACGHLPPMSPTQPIPSGSPDLRLTRFRKCWRIVNGSQPSLWFFWWGDDDSGGLGPGHVAPNAPPGWESTPVRTYPLPQLGNVPSAPLYPFPSPARMPPGQAANGPTNGRNQAAQQADGAMMPPATPLARQQQLAALASQAGVAIQGGTTSTLEARQQQYQALAHQQQQQAAALAAAAAAASGGNPNPAGAMLPPGLTPQQISAAQARQAQQYMLAQQQQQRQQQQQQQQQQLQQQQQRAAAATAAAQTLGTSTSSSSRGGNNSRRKSTASSAAHGAQSSAAAQQAAAAAAAAAEEAAARPGDILDHLTHRQREMHRYALQHQLLAPVFDPWSTSEILAGEPRVGRAKAAAAAAANGVPTPPPASASSLLPGLGRRSGPLSQLAITAARIPIAVAEGKEEDLAEVVGTPVEARRAKLEEMLRKIEDETKKQDEWYRKQLAGLAAPAPSCLGSEVSTPAVAAGKNTSAAK</sequence>
<accession>A0A9P6VW99</accession>
<feature type="region of interest" description="Disordered" evidence="2">
    <location>
        <begin position="358"/>
        <end position="395"/>
    </location>
</feature>
<feature type="compositionally biased region" description="Polar residues" evidence="2">
    <location>
        <begin position="218"/>
        <end position="229"/>
    </location>
</feature>
<evidence type="ECO:0000256" key="1">
    <source>
        <dbReference type="SAM" id="Coils"/>
    </source>
</evidence>
<organism evidence="3 4">
    <name type="scientific">Rhodotorula mucilaginosa</name>
    <name type="common">Yeast</name>
    <name type="synonym">Rhodotorula rubra</name>
    <dbReference type="NCBI Taxonomy" id="5537"/>
    <lineage>
        <taxon>Eukaryota</taxon>
        <taxon>Fungi</taxon>
        <taxon>Dikarya</taxon>
        <taxon>Basidiomycota</taxon>
        <taxon>Pucciniomycotina</taxon>
        <taxon>Microbotryomycetes</taxon>
        <taxon>Sporidiobolales</taxon>
        <taxon>Sporidiobolaceae</taxon>
        <taxon>Rhodotorula</taxon>
    </lineage>
</organism>
<dbReference type="Proteomes" id="UP000777482">
    <property type="component" value="Unassembled WGS sequence"/>
</dbReference>
<dbReference type="EMBL" id="PUHQ01000114">
    <property type="protein sequence ID" value="KAG0655676.1"/>
    <property type="molecule type" value="Genomic_DNA"/>
</dbReference>
<feature type="coiled-coil region" evidence="1">
    <location>
        <begin position="524"/>
        <end position="551"/>
    </location>
</feature>
<feature type="region of interest" description="Disordered" evidence="2">
    <location>
        <begin position="468"/>
        <end position="487"/>
    </location>
</feature>
<keyword evidence="4" id="KW-1185">Reference proteome</keyword>
<comment type="caution">
    <text evidence="3">The sequence shown here is derived from an EMBL/GenBank/DDBJ whole genome shotgun (WGS) entry which is preliminary data.</text>
</comment>